<evidence type="ECO:0000313" key="2">
    <source>
        <dbReference type="Proteomes" id="UP000655225"/>
    </source>
</evidence>
<gene>
    <name evidence="1" type="ORF">HHK36_004756</name>
</gene>
<dbReference type="GO" id="GO:0003676">
    <property type="term" value="F:nucleic acid binding"/>
    <property type="evidence" value="ECO:0007669"/>
    <property type="project" value="InterPro"/>
</dbReference>
<proteinExistence type="predicted"/>
<dbReference type="InterPro" id="IPR036397">
    <property type="entry name" value="RNaseH_sf"/>
</dbReference>
<sequence length="166" mass="18786">MIEGAHKKWCQRLSTELWAYRTLARTATGVTPFSLVYGTEVVVPLEVKISSTRIEVFDEEMANLQATRLAQLEVIDERREAIAMKTKAYQMRAVKAYDKIVQHRVLKEGDLVLRTTIYVRNGILFIPRTCDIIDLFLGLCQGQEHVKLALLLYVANSCKGISGSLL</sequence>
<dbReference type="OMA" id="STELWAY"/>
<dbReference type="EMBL" id="JABCRI010000003">
    <property type="protein sequence ID" value="KAF8408693.1"/>
    <property type="molecule type" value="Genomic_DNA"/>
</dbReference>
<dbReference type="PANTHER" id="PTHR48475">
    <property type="entry name" value="RIBONUCLEASE H"/>
    <property type="match status" value="1"/>
</dbReference>
<accession>A0A835DLN6</accession>
<organism evidence="1 2">
    <name type="scientific">Tetracentron sinense</name>
    <name type="common">Spur-leaf</name>
    <dbReference type="NCBI Taxonomy" id="13715"/>
    <lineage>
        <taxon>Eukaryota</taxon>
        <taxon>Viridiplantae</taxon>
        <taxon>Streptophyta</taxon>
        <taxon>Embryophyta</taxon>
        <taxon>Tracheophyta</taxon>
        <taxon>Spermatophyta</taxon>
        <taxon>Magnoliopsida</taxon>
        <taxon>Trochodendrales</taxon>
        <taxon>Trochodendraceae</taxon>
        <taxon>Tetracentron</taxon>
    </lineage>
</organism>
<protein>
    <recommendedName>
        <fullName evidence="3">Reverse transcriptase domain-containing protein</fullName>
    </recommendedName>
</protein>
<dbReference type="OrthoDB" id="1739513at2759"/>
<dbReference type="Gene3D" id="3.30.420.10">
    <property type="entry name" value="Ribonuclease H-like superfamily/Ribonuclease H"/>
    <property type="match status" value="1"/>
</dbReference>
<name>A0A835DLN6_TETSI</name>
<dbReference type="PANTHER" id="PTHR48475:SF1">
    <property type="entry name" value="RNASE H TYPE-1 DOMAIN-CONTAINING PROTEIN"/>
    <property type="match status" value="1"/>
</dbReference>
<dbReference type="AlphaFoldDB" id="A0A835DLN6"/>
<evidence type="ECO:0008006" key="3">
    <source>
        <dbReference type="Google" id="ProtNLM"/>
    </source>
</evidence>
<evidence type="ECO:0000313" key="1">
    <source>
        <dbReference type="EMBL" id="KAF8408693.1"/>
    </source>
</evidence>
<dbReference type="Proteomes" id="UP000655225">
    <property type="component" value="Unassembled WGS sequence"/>
</dbReference>
<reference evidence="1 2" key="1">
    <citation type="submission" date="2020-04" db="EMBL/GenBank/DDBJ databases">
        <title>Plant Genome Project.</title>
        <authorList>
            <person name="Zhang R.-G."/>
        </authorList>
    </citation>
    <scope>NUCLEOTIDE SEQUENCE [LARGE SCALE GENOMIC DNA]</scope>
    <source>
        <strain evidence="1">YNK0</strain>
        <tissue evidence="1">Leaf</tissue>
    </source>
</reference>
<comment type="caution">
    <text evidence="1">The sequence shown here is derived from an EMBL/GenBank/DDBJ whole genome shotgun (WGS) entry which is preliminary data.</text>
</comment>
<keyword evidence="2" id="KW-1185">Reference proteome</keyword>